<comment type="caution">
    <text evidence="1">The sequence shown here is derived from an EMBL/GenBank/DDBJ whole genome shotgun (WGS) entry which is preliminary data.</text>
</comment>
<reference evidence="1 2" key="1">
    <citation type="submission" date="2016-03" db="EMBL/GenBank/DDBJ databases">
        <title>Whole genome sequencing of Grifola frondosa 9006-11.</title>
        <authorList>
            <person name="Min B."/>
            <person name="Park H."/>
            <person name="Kim J.-G."/>
            <person name="Cho H."/>
            <person name="Oh Y.-L."/>
            <person name="Kong W.-S."/>
            <person name="Choi I.-G."/>
        </authorList>
    </citation>
    <scope>NUCLEOTIDE SEQUENCE [LARGE SCALE GENOMIC DNA]</scope>
    <source>
        <strain evidence="1 2">9006-11</strain>
    </source>
</reference>
<accession>A0A1C7LUJ5</accession>
<evidence type="ECO:0000313" key="2">
    <source>
        <dbReference type="Proteomes" id="UP000092993"/>
    </source>
</evidence>
<organism evidence="1 2">
    <name type="scientific">Grifola frondosa</name>
    <name type="common">Maitake</name>
    <name type="synonym">Polyporus frondosus</name>
    <dbReference type="NCBI Taxonomy" id="5627"/>
    <lineage>
        <taxon>Eukaryota</taxon>
        <taxon>Fungi</taxon>
        <taxon>Dikarya</taxon>
        <taxon>Basidiomycota</taxon>
        <taxon>Agaricomycotina</taxon>
        <taxon>Agaricomycetes</taxon>
        <taxon>Polyporales</taxon>
        <taxon>Grifolaceae</taxon>
        <taxon>Grifola</taxon>
    </lineage>
</organism>
<proteinExistence type="predicted"/>
<keyword evidence="2" id="KW-1185">Reference proteome</keyword>
<evidence type="ECO:0000313" key="1">
    <source>
        <dbReference type="EMBL" id="OBZ68320.1"/>
    </source>
</evidence>
<sequence length="100" mass="11505">MRWTYEVDNTPCLECFRALMPQDLGSTGSAQASPRTNLHFGIPSKGSTVTAVKDILYPKLEPRRKPEAAVKKTRRFRGNTVYCQQHCRYRSEHIFSTHHP</sequence>
<dbReference type="AlphaFoldDB" id="A0A1C7LUJ5"/>
<protein>
    <submittedName>
        <fullName evidence="1">Uncharacterized protein</fullName>
    </submittedName>
</protein>
<dbReference type="Proteomes" id="UP000092993">
    <property type="component" value="Unassembled WGS sequence"/>
</dbReference>
<name>A0A1C7LUJ5_GRIFR</name>
<gene>
    <name evidence="1" type="ORF">A0H81_11834</name>
</gene>
<dbReference type="EMBL" id="LUGG01000022">
    <property type="protein sequence ID" value="OBZ68320.1"/>
    <property type="molecule type" value="Genomic_DNA"/>
</dbReference>